<accession>A0A843S3T4</accession>
<dbReference type="SUPFAM" id="SSF158855">
    <property type="entry name" value="Lipase chaperone-like"/>
    <property type="match status" value="1"/>
</dbReference>
<reference evidence="3 4" key="1">
    <citation type="submission" date="2019-10" db="EMBL/GenBank/DDBJ databases">
        <title>Two novel species isolated from a subtropical stream in China.</title>
        <authorList>
            <person name="Lu H."/>
        </authorList>
    </citation>
    <scope>NUCLEOTIDE SEQUENCE [LARGE SCALE GENOMIC DNA]</scope>
    <source>
        <strain evidence="3 4">FT103W</strain>
    </source>
</reference>
<protein>
    <recommendedName>
        <fullName evidence="5">Lipase modulator</fullName>
    </recommendedName>
</protein>
<gene>
    <name evidence="3" type="ORF">GEV01_04595</name>
</gene>
<keyword evidence="4" id="KW-1185">Reference proteome</keyword>
<dbReference type="Proteomes" id="UP000444318">
    <property type="component" value="Unassembled WGS sequence"/>
</dbReference>
<keyword evidence="2" id="KW-0732">Signal</keyword>
<organism evidence="3 4">
    <name type="scientific">Rugamonas rivuli</name>
    <dbReference type="NCBI Taxonomy" id="2743358"/>
    <lineage>
        <taxon>Bacteria</taxon>
        <taxon>Pseudomonadati</taxon>
        <taxon>Pseudomonadota</taxon>
        <taxon>Betaproteobacteria</taxon>
        <taxon>Burkholderiales</taxon>
        <taxon>Oxalobacteraceae</taxon>
        <taxon>Telluria group</taxon>
        <taxon>Rugamonas</taxon>
    </lineage>
</organism>
<evidence type="ECO:0000313" key="4">
    <source>
        <dbReference type="Proteomes" id="UP000444318"/>
    </source>
</evidence>
<sequence>MKAAAALAAVMMAAALLTVWARHAETAPTPAPTPMPGPAPAGSLAARATASAAAYPAAAAIAPDLSLTDKQELIADFALHQLMDSFLLNRGEAELEAYLRRALPTGAANEAIQIAARYQRYLTAHDELLAAQHFTSADAASQDLNRIISWQQQRRQLRIRMLGERIALEWFGNEDAYLEQALDEWRQRSEGQAPATAGVAPEDQAAHEQHMQQALSQAIASYQRAAKAN</sequence>
<dbReference type="EMBL" id="WHUF01000001">
    <property type="protein sequence ID" value="MQA18789.1"/>
    <property type="molecule type" value="Genomic_DNA"/>
</dbReference>
<evidence type="ECO:0000256" key="1">
    <source>
        <dbReference type="SAM" id="MobiDB-lite"/>
    </source>
</evidence>
<evidence type="ECO:0000256" key="2">
    <source>
        <dbReference type="SAM" id="SignalP"/>
    </source>
</evidence>
<feature type="region of interest" description="Disordered" evidence="1">
    <location>
        <begin position="188"/>
        <end position="213"/>
    </location>
</feature>
<proteinExistence type="predicted"/>
<name>A0A843S3T4_9BURK</name>
<evidence type="ECO:0008006" key="5">
    <source>
        <dbReference type="Google" id="ProtNLM"/>
    </source>
</evidence>
<comment type="caution">
    <text evidence="3">The sequence shown here is derived from an EMBL/GenBank/DDBJ whole genome shotgun (WGS) entry which is preliminary data.</text>
</comment>
<feature type="chain" id="PRO_5032909049" description="Lipase modulator" evidence="2">
    <location>
        <begin position="25"/>
        <end position="229"/>
    </location>
</feature>
<feature type="signal peptide" evidence="2">
    <location>
        <begin position="1"/>
        <end position="24"/>
    </location>
</feature>
<evidence type="ECO:0000313" key="3">
    <source>
        <dbReference type="EMBL" id="MQA18789.1"/>
    </source>
</evidence>
<dbReference type="RefSeq" id="WP_152802032.1">
    <property type="nucleotide sequence ID" value="NZ_WHUF01000001.1"/>
</dbReference>
<dbReference type="AlphaFoldDB" id="A0A843S3T4"/>